<dbReference type="InterPro" id="IPR004456">
    <property type="entry name" value="Pglycerate_mutase_ApgM"/>
</dbReference>
<dbReference type="eggNOG" id="COG3635">
    <property type="taxonomic scope" value="Bacteria"/>
</dbReference>
<comment type="catalytic activity">
    <reaction evidence="1">
        <text>(2R)-2-phosphoglycerate = (2R)-3-phosphoglycerate</text>
        <dbReference type="Rhea" id="RHEA:15901"/>
        <dbReference type="ChEBI" id="CHEBI:58272"/>
        <dbReference type="ChEBI" id="CHEBI:58289"/>
        <dbReference type="EC" id="5.4.2.12"/>
    </reaction>
</comment>
<accession>F3Z1D8</accession>
<evidence type="ECO:0000256" key="2">
    <source>
        <dbReference type="ARBA" id="ARBA00002315"/>
    </source>
</evidence>
<dbReference type="InterPro" id="IPR006124">
    <property type="entry name" value="Metalloenzyme"/>
</dbReference>
<dbReference type="InterPro" id="IPR023665">
    <property type="entry name" value="ApgAM_prokaryotes"/>
</dbReference>
<dbReference type="AlphaFoldDB" id="F3Z1D8"/>
<sequence length="399" mass="42782">MKYLFLIADGMGDWPLDELNARTPLQAAVTPHMDALAKQGIVGTCRTVPAGMPPGSDVANMALLGFNPANHHTGRGPIEAAAQGLELADNDLVWRCNLVTVSELSVNGFMRDYSAGHITTEKAMPLLRGLQMRFGSPRFTFHPGVQYRHLLVQKGAAGSDEAGIHVQPPHDITDKSIAASMASYKANPPLHELVMRASHWLAEDADNDTKANAIWPWGQGRPLRLPSFEKAHGLKGAVISAVDLIKGLGRAADMEVLDVPGVTGLLDTNYAGKVRAALDFLSHGDFVFVHLEGPDECGHGGDIDCKVEAINRFDRLIVGPLREALAGEPATFLVTCDHLTPIALKTHHADPVPFLLNWPGCSEPSGVGEFNELSAAQGVRVSKGHELLPWVLAKTGRGA</sequence>
<dbReference type="GO" id="GO:0006096">
    <property type="term" value="P:glycolytic process"/>
    <property type="evidence" value="ECO:0007669"/>
    <property type="project" value="UniProtKB-KW"/>
</dbReference>
<dbReference type="InterPro" id="IPR017850">
    <property type="entry name" value="Alkaline_phosphatase_core_sf"/>
</dbReference>
<dbReference type="GO" id="GO:0004619">
    <property type="term" value="F:phosphoglycerate mutase activity"/>
    <property type="evidence" value="ECO:0007669"/>
    <property type="project" value="UniProtKB-EC"/>
</dbReference>
<dbReference type="Gene3D" id="3.40.720.10">
    <property type="entry name" value="Alkaline Phosphatase, subunit A"/>
    <property type="match status" value="2"/>
</dbReference>
<keyword evidence="8" id="KW-0418">Kinase</keyword>
<protein>
    <submittedName>
        <fullName evidence="8">Proposed homoserine kinase</fullName>
    </submittedName>
</protein>
<dbReference type="GO" id="GO:0016301">
    <property type="term" value="F:kinase activity"/>
    <property type="evidence" value="ECO:0007669"/>
    <property type="project" value="UniProtKB-KW"/>
</dbReference>
<evidence type="ECO:0000256" key="4">
    <source>
        <dbReference type="ARBA" id="ARBA00005524"/>
    </source>
</evidence>
<reference evidence="8 9" key="1">
    <citation type="journal article" date="2011" name="J. Bacteriol.">
        <title>Genome sequence of the mercury-methylating and pleomorphic Desulfovibrio africanus Strain Walvis Bay.</title>
        <authorList>
            <person name="Brown S.D."/>
            <person name="Wall J.D."/>
            <person name="Kucken A.M."/>
            <person name="Gilmour C.C."/>
            <person name="Podar M."/>
            <person name="Brandt C.C."/>
            <person name="Teshima H."/>
            <person name="Detter J.C."/>
            <person name="Han C.S."/>
            <person name="Land M.L."/>
            <person name="Lucas S."/>
            <person name="Han J."/>
            <person name="Pennacchio L."/>
            <person name="Nolan M."/>
            <person name="Pitluck S."/>
            <person name="Woyke T."/>
            <person name="Goodwin L."/>
            <person name="Palumbo A.V."/>
            <person name="Elias D.A."/>
        </authorList>
    </citation>
    <scope>NUCLEOTIDE SEQUENCE [LARGE SCALE GENOMIC DNA]</scope>
    <source>
        <strain evidence="8 9">Walvis Bay</strain>
    </source>
</reference>
<dbReference type="NCBIfam" id="TIGR00306">
    <property type="entry name" value="apgM"/>
    <property type="match status" value="1"/>
</dbReference>
<dbReference type="PANTHER" id="PTHR31209:SF4">
    <property type="entry name" value="2,3-BISPHOSPHOGLYCERATE-INDEPENDENT PHOSPHOGLYCERATE MUTASE"/>
    <property type="match status" value="1"/>
</dbReference>
<dbReference type="STRING" id="690850.Desaf_2828"/>
<dbReference type="HOGENOM" id="CLU_034906_2_0_7"/>
<name>F3Z1D8_DESAF</name>
<dbReference type="Pfam" id="PF10143">
    <property type="entry name" value="PhosphMutase"/>
    <property type="match status" value="1"/>
</dbReference>
<dbReference type="RefSeq" id="WP_014260813.1">
    <property type="nucleotide sequence ID" value="NC_016629.1"/>
</dbReference>
<proteinExistence type="inferred from homology"/>
<keyword evidence="5" id="KW-0324">Glycolysis</keyword>
<dbReference type="CDD" id="cd16011">
    <property type="entry name" value="iPGM_like"/>
    <property type="match status" value="1"/>
</dbReference>
<evidence type="ECO:0000313" key="8">
    <source>
        <dbReference type="EMBL" id="EGJ51141.1"/>
    </source>
</evidence>
<comment type="function">
    <text evidence="2">Catalyzes the interconversion of 2-phosphoglycerate and 3-phosphoglycerate.</text>
</comment>
<dbReference type="NCBIfam" id="TIGR02535">
    <property type="entry name" value="hyp_Hser_kinase"/>
    <property type="match status" value="1"/>
</dbReference>
<gene>
    <name evidence="8" type="ORF">Desaf_2828</name>
</gene>
<dbReference type="Proteomes" id="UP000007844">
    <property type="component" value="Chromosome"/>
</dbReference>
<comment type="similarity">
    <text evidence="4">Belongs to the BPG-independent phosphoglycerate mutase family. A-PGAM subfamily.</text>
</comment>
<evidence type="ECO:0000256" key="3">
    <source>
        <dbReference type="ARBA" id="ARBA00004921"/>
    </source>
</evidence>
<dbReference type="GO" id="GO:0046872">
    <property type="term" value="F:metal ion binding"/>
    <property type="evidence" value="ECO:0007669"/>
    <property type="project" value="InterPro"/>
</dbReference>
<dbReference type="SUPFAM" id="SSF53649">
    <property type="entry name" value="Alkaline phosphatase-like"/>
    <property type="match status" value="1"/>
</dbReference>
<dbReference type="PIRSF" id="PIRSF006392">
    <property type="entry name" value="IPGAM_arch"/>
    <property type="match status" value="1"/>
</dbReference>
<feature type="domain" description="Metalloenzyme" evidence="7">
    <location>
        <begin position="1"/>
        <end position="363"/>
    </location>
</feature>
<comment type="pathway">
    <text evidence="3">Carbohydrate degradation.</text>
</comment>
<evidence type="ECO:0000256" key="5">
    <source>
        <dbReference type="ARBA" id="ARBA00023152"/>
    </source>
</evidence>
<dbReference type="Pfam" id="PF01676">
    <property type="entry name" value="Metalloenzyme"/>
    <property type="match status" value="1"/>
</dbReference>
<keyword evidence="8" id="KW-0808">Transferase</keyword>
<keyword evidence="9" id="KW-1185">Reference proteome</keyword>
<dbReference type="EMBL" id="CP003221">
    <property type="protein sequence ID" value="EGJ51141.1"/>
    <property type="molecule type" value="Genomic_DNA"/>
</dbReference>
<evidence type="ECO:0000259" key="7">
    <source>
        <dbReference type="Pfam" id="PF01676"/>
    </source>
</evidence>
<evidence type="ECO:0000256" key="1">
    <source>
        <dbReference type="ARBA" id="ARBA00000370"/>
    </source>
</evidence>
<evidence type="ECO:0000256" key="6">
    <source>
        <dbReference type="ARBA" id="ARBA00023235"/>
    </source>
</evidence>
<dbReference type="NCBIfam" id="NF003242">
    <property type="entry name" value="PRK04200.1"/>
    <property type="match status" value="1"/>
</dbReference>
<keyword evidence="6" id="KW-0413">Isomerase</keyword>
<dbReference type="KEGG" id="daf:Desaf_2828"/>
<evidence type="ECO:0000313" key="9">
    <source>
        <dbReference type="Proteomes" id="UP000007844"/>
    </source>
</evidence>
<organism evidence="8 9">
    <name type="scientific">Desulfocurvibacter africanus subsp. africanus str. Walvis Bay</name>
    <dbReference type="NCBI Taxonomy" id="690850"/>
    <lineage>
        <taxon>Bacteria</taxon>
        <taxon>Pseudomonadati</taxon>
        <taxon>Thermodesulfobacteriota</taxon>
        <taxon>Desulfovibrionia</taxon>
        <taxon>Desulfovibrionales</taxon>
        <taxon>Desulfovibrionaceae</taxon>
        <taxon>Desulfocurvibacter</taxon>
    </lineage>
</organism>
<dbReference type="PANTHER" id="PTHR31209">
    <property type="entry name" value="COFACTOR-INDEPENDENT PHOSPHOGLYCERATE MUTASE"/>
    <property type="match status" value="1"/>
</dbReference>